<gene>
    <name evidence="1" type="ORF">L798_06174</name>
</gene>
<dbReference type="Proteomes" id="UP000027135">
    <property type="component" value="Unassembled WGS sequence"/>
</dbReference>
<organism evidence="1 2">
    <name type="scientific">Zootermopsis nevadensis</name>
    <name type="common">Dampwood termite</name>
    <dbReference type="NCBI Taxonomy" id="136037"/>
    <lineage>
        <taxon>Eukaryota</taxon>
        <taxon>Metazoa</taxon>
        <taxon>Ecdysozoa</taxon>
        <taxon>Arthropoda</taxon>
        <taxon>Hexapoda</taxon>
        <taxon>Insecta</taxon>
        <taxon>Pterygota</taxon>
        <taxon>Neoptera</taxon>
        <taxon>Polyneoptera</taxon>
        <taxon>Dictyoptera</taxon>
        <taxon>Blattodea</taxon>
        <taxon>Blattoidea</taxon>
        <taxon>Termitoidae</taxon>
        <taxon>Termopsidae</taxon>
        <taxon>Zootermopsis</taxon>
    </lineage>
</organism>
<protein>
    <submittedName>
        <fullName evidence="1">Uncharacterized protein</fullName>
    </submittedName>
</protein>
<dbReference type="EMBL" id="KK852639">
    <property type="protein sequence ID" value="KDR19653.1"/>
    <property type="molecule type" value="Genomic_DNA"/>
</dbReference>
<sequence>MLPLVTELHSEPSSEANFITPALDEAWVEPRLQPPGRVALPC</sequence>
<name>A0A067R880_ZOONE</name>
<keyword evidence="2" id="KW-1185">Reference proteome</keyword>
<evidence type="ECO:0000313" key="2">
    <source>
        <dbReference type="Proteomes" id="UP000027135"/>
    </source>
</evidence>
<dbReference type="AlphaFoldDB" id="A0A067R880"/>
<dbReference type="InParanoid" id="A0A067R880"/>
<proteinExistence type="predicted"/>
<reference evidence="1 2" key="1">
    <citation type="journal article" date="2014" name="Nat. Commun.">
        <title>Molecular traces of alternative social organization in a termite genome.</title>
        <authorList>
            <person name="Terrapon N."/>
            <person name="Li C."/>
            <person name="Robertson H.M."/>
            <person name="Ji L."/>
            <person name="Meng X."/>
            <person name="Booth W."/>
            <person name="Chen Z."/>
            <person name="Childers C.P."/>
            <person name="Glastad K.M."/>
            <person name="Gokhale K."/>
            <person name="Gowin J."/>
            <person name="Gronenberg W."/>
            <person name="Hermansen R.A."/>
            <person name="Hu H."/>
            <person name="Hunt B.G."/>
            <person name="Huylmans A.K."/>
            <person name="Khalil S.M."/>
            <person name="Mitchell R.D."/>
            <person name="Munoz-Torres M.C."/>
            <person name="Mustard J.A."/>
            <person name="Pan H."/>
            <person name="Reese J.T."/>
            <person name="Scharf M.E."/>
            <person name="Sun F."/>
            <person name="Vogel H."/>
            <person name="Xiao J."/>
            <person name="Yang W."/>
            <person name="Yang Z."/>
            <person name="Yang Z."/>
            <person name="Zhou J."/>
            <person name="Zhu J."/>
            <person name="Brent C.S."/>
            <person name="Elsik C.G."/>
            <person name="Goodisman M.A."/>
            <person name="Liberles D.A."/>
            <person name="Roe R.M."/>
            <person name="Vargo E.L."/>
            <person name="Vilcinskas A."/>
            <person name="Wang J."/>
            <person name="Bornberg-Bauer E."/>
            <person name="Korb J."/>
            <person name="Zhang G."/>
            <person name="Liebig J."/>
        </authorList>
    </citation>
    <scope>NUCLEOTIDE SEQUENCE [LARGE SCALE GENOMIC DNA]</scope>
    <source>
        <tissue evidence="1">Whole organism</tissue>
    </source>
</reference>
<evidence type="ECO:0000313" key="1">
    <source>
        <dbReference type="EMBL" id="KDR19653.1"/>
    </source>
</evidence>
<accession>A0A067R880</accession>